<dbReference type="STRING" id="940295.EYM_00340"/>
<organism evidence="6 7">
    <name type="scientific">Ignicoccus islandicus DSM 13165</name>
    <dbReference type="NCBI Taxonomy" id="940295"/>
    <lineage>
        <taxon>Archaea</taxon>
        <taxon>Thermoproteota</taxon>
        <taxon>Thermoprotei</taxon>
        <taxon>Desulfurococcales</taxon>
        <taxon>Desulfurococcaceae</taxon>
        <taxon>Ignicoccus</taxon>
    </lineage>
</organism>
<dbReference type="GO" id="GO:0004151">
    <property type="term" value="F:dihydroorotase activity"/>
    <property type="evidence" value="ECO:0007669"/>
    <property type="project" value="UniProtKB-EC"/>
</dbReference>
<keyword evidence="7" id="KW-1185">Reference proteome</keyword>
<dbReference type="GO" id="GO:0004038">
    <property type="term" value="F:allantoinase activity"/>
    <property type="evidence" value="ECO:0007669"/>
    <property type="project" value="TreeGrafter"/>
</dbReference>
<dbReference type="EC" id="3.5.2.3" evidence="6"/>
<evidence type="ECO:0000256" key="4">
    <source>
        <dbReference type="ARBA" id="ARBA00022975"/>
    </source>
</evidence>
<dbReference type="InterPro" id="IPR032466">
    <property type="entry name" value="Metal_Hydrolase"/>
</dbReference>
<evidence type="ECO:0000313" key="6">
    <source>
        <dbReference type="EMBL" id="ALU11371.1"/>
    </source>
</evidence>
<reference evidence="6 7" key="1">
    <citation type="submission" date="2013-11" db="EMBL/GenBank/DDBJ databases">
        <title>Comparative genomics of Ignicoccus.</title>
        <authorList>
            <person name="Podar M."/>
        </authorList>
    </citation>
    <scope>NUCLEOTIDE SEQUENCE [LARGE SCALE GENOMIC DNA]</scope>
    <source>
        <strain evidence="6 7">DSM 13165</strain>
    </source>
</reference>
<keyword evidence="4" id="KW-0665">Pyrimidine biosynthesis</keyword>
<comment type="cofactor">
    <cofactor evidence="1">
        <name>Zn(2+)</name>
        <dbReference type="ChEBI" id="CHEBI:29105"/>
    </cofactor>
</comment>
<keyword evidence="3 6" id="KW-0378">Hydrolase</keyword>
<dbReference type="PANTHER" id="PTHR43668">
    <property type="entry name" value="ALLANTOINASE"/>
    <property type="match status" value="1"/>
</dbReference>
<gene>
    <name evidence="6" type="primary">pyrC</name>
    <name evidence="6" type="ORF">EYM_00340</name>
</gene>
<dbReference type="AlphaFoldDB" id="A0A0U3E0D3"/>
<dbReference type="PATRIC" id="fig|940295.4.peg.68"/>
<dbReference type="Pfam" id="PF12890">
    <property type="entry name" value="DHOase"/>
    <property type="match status" value="1"/>
</dbReference>
<protein>
    <submittedName>
        <fullName evidence="6">Dihydroorotase</fullName>
        <ecNumber evidence="6">3.5.2.3</ecNumber>
    </submittedName>
</protein>
<dbReference type="EMBL" id="CP006867">
    <property type="protein sequence ID" value="ALU11371.1"/>
    <property type="molecule type" value="Genomic_DNA"/>
</dbReference>
<evidence type="ECO:0000256" key="1">
    <source>
        <dbReference type="ARBA" id="ARBA00001947"/>
    </source>
</evidence>
<dbReference type="NCBIfam" id="NF001541">
    <property type="entry name" value="PRK00369.1"/>
    <property type="match status" value="1"/>
</dbReference>
<evidence type="ECO:0000256" key="3">
    <source>
        <dbReference type="ARBA" id="ARBA00022801"/>
    </source>
</evidence>
<keyword evidence="2" id="KW-0479">Metal-binding</keyword>
<dbReference type="OrthoDB" id="8791at2157"/>
<dbReference type="GO" id="GO:0005737">
    <property type="term" value="C:cytoplasm"/>
    <property type="evidence" value="ECO:0007669"/>
    <property type="project" value="TreeGrafter"/>
</dbReference>
<proteinExistence type="predicted"/>
<sequence length="406" mass="45964">MKRDCEIGFRGIAYLENEWRKVTILSDGDKLDVRSYGDSCPCEICIEGDDLYLIPGAIDIHVHVRDWQLSYKETIESATRAALKGGIIAIADMPNTQPEVNSEELVMKRIEDFTKRSYTDFAIYSGVPSNEEEVRRIAKLPILGFKVYPKDYPRAKALKNTNAFVIVHPEDPIYVKESPVPGDRDFTRNPYAEISAIELFKDFPRVHFTHVTLPESVDKLRKLGSTFDSTPHHLLLSSTDERIKGCLAKVNPPLRDYRKVRKLREAFRSNPWIVATDHAPHALWEKKLSFTECPPGIASLDISLPLIASKFSLEHAIKAYSELPAKLLGLWPKLGVIRKGAQASFTILRKESSVVNCETFESKAKFGPYCGFALKYTVYATVIRGSLRYYYGSFMKKDVSNLPGYS</sequence>
<dbReference type="InterPro" id="IPR050138">
    <property type="entry name" value="DHOase/Allantoinase_Hydrolase"/>
</dbReference>
<dbReference type="InterPro" id="IPR002195">
    <property type="entry name" value="Dihydroorotase_CS"/>
</dbReference>
<evidence type="ECO:0000313" key="7">
    <source>
        <dbReference type="Proteomes" id="UP000060778"/>
    </source>
</evidence>
<dbReference type="PANTHER" id="PTHR43668:SF2">
    <property type="entry name" value="ALLANTOINASE"/>
    <property type="match status" value="1"/>
</dbReference>
<feature type="domain" description="Dihydroorotase catalytic" evidence="5">
    <location>
        <begin position="53"/>
        <end position="111"/>
    </location>
</feature>
<dbReference type="GeneID" id="30679488"/>
<name>A0A0U3E0D3_9CREN</name>
<dbReference type="InterPro" id="IPR024403">
    <property type="entry name" value="DHOase_cat"/>
</dbReference>
<dbReference type="PROSITE" id="PS00483">
    <property type="entry name" value="DIHYDROOROTASE_2"/>
    <property type="match status" value="1"/>
</dbReference>
<dbReference type="InterPro" id="IPR011059">
    <property type="entry name" value="Metal-dep_hydrolase_composite"/>
</dbReference>
<dbReference type="Proteomes" id="UP000060778">
    <property type="component" value="Chromosome"/>
</dbReference>
<dbReference type="GO" id="GO:0006145">
    <property type="term" value="P:purine nucleobase catabolic process"/>
    <property type="evidence" value="ECO:0007669"/>
    <property type="project" value="TreeGrafter"/>
</dbReference>
<dbReference type="KEGG" id="iis:EYM_00340"/>
<evidence type="ECO:0000259" key="5">
    <source>
        <dbReference type="Pfam" id="PF12890"/>
    </source>
</evidence>
<dbReference type="SUPFAM" id="SSF51338">
    <property type="entry name" value="Composite domain of metallo-dependent hydrolases"/>
    <property type="match status" value="1"/>
</dbReference>
<dbReference type="RefSeq" id="WP_083494957.1">
    <property type="nucleotide sequence ID" value="NZ_CP006867.1"/>
</dbReference>
<dbReference type="GO" id="GO:0046872">
    <property type="term" value="F:metal ion binding"/>
    <property type="evidence" value="ECO:0007669"/>
    <property type="project" value="UniProtKB-KW"/>
</dbReference>
<evidence type="ECO:0000256" key="2">
    <source>
        <dbReference type="ARBA" id="ARBA00022723"/>
    </source>
</evidence>
<dbReference type="Gene3D" id="3.20.20.140">
    <property type="entry name" value="Metal-dependent hydrolases"/>
    <property type="match status" value="1"/>
</dbReference>
<dbReference type="SUPFAM" id="SSF51556">
    <property type="entry name" value="Metallo-dependent hydrolases"/>
    <property type="match status" value="1"/>
</dbReference>
<accession>A0A0U3E0D3</accession>